<reference evidence="1" key="1">
    <citation type="journal article" date="2015" name="Nature">
        <title>Complex archaea that bridge the gap between prokaryotes and eukaryotes.</title>
        <authorList>
            <person name="Spang A."/>
            <person name="Saw J.H."/>
            <person name="Jorgensen S.L."/>
            <person name="Zaremba-Niedzwiedzka K."/>
            <person name="Martijn J."/>
            <person name="Lind A.E."/>
            <person name="van Eijk R."/>
            <person name="Schleper C."/>
            <person name="Guy L."/>
            <person name="Ettema T.J."/>
        </authorList>
    </citation>
    <scope>NUCLEOTIDE SEQUENCE</scope>
</reference>
<organism evidence="1">
    <name type="scientific">marine sediment metagenome</name>
    <dbReference type="NCBI Taxonomy" id="412755"/>
    <lineage>
        <taxon>unclassified sequences</taxon>
        <taxon>metagenomes</taxon>
        <taxon>ecological metagenomes</taxon>
    </lineage>
</organism>
<dbReference type="AlphaFoldDB" id="A0A0F9SPY1"/>
<name>A0A0F9SPY1_9ZZZZ</name>
<accession>A0A0F9SPY1</accession>
<comment type="caution">
    <text evidence="1">The sequence shown here is derived from an EMBL/GenBank/DDBJ whole genome shotgun (WGS) entry which is preliminary data.</text>
</comment>
<sequence>MTSYIERTPNLTLLLTAVLDFGDGPFEDCIVIQVEDRLGQIITPDPEATEEMQQRIDDRLQHYSTKRRLDNDIHVLPLQSGDCTHGLPKFVCTICQQPGGDYA</sequence>
<evidence type="ECO:0000313" key="1">
    <source>
        <dbReference type="EMBL" id="KKN64502.1"/>
    </source>
</evidence>
<gene>
    <name evidence="1" type="ORF">LCGC14_0491150</name>
</gene>
<dbReference type="EMBL" id="LAZR01000553">
    <property type="protein sequence ID" value="KKN64502.1"/>
    <property type="molecule type" value="Genomic_DNA"/>
</dbReference>
<proteinExistence type="predicted"/>
<protein>
    <submittedName>
        <fullName evidence="1">Uncharacterized protein</fullName>
    </submittedName>
</protein>